<gene>
    <name evidence="3" type="ORF">N0V83_007669</name>
</gene>
<keyword evidence="2" id="KW-0472">Membrane</keyword>
<dbReference type="OrthoDB" id="5422510at2759"/>
<feature type="transmembrane region" description="Helical" evidence="2">
    <location>
        <begin position="187"/>
        <end position="205"/>
    </location>
</feature>
<keyword evidence="2" id="KW-1133">Transmembrane helix</keyword>
<evidence type="ECO:0000313" key="4">
    <source>
        <dbReference type="Proteomes" id="UP001140560"/>
    </source>
</evidence>
<comment type="caution">
    <text evidence="3">The sequence shown here is derived from an EMBL/GenBank/DDBJ whole genome shotgun (WGS) entry which is preliminary data.</text>
</comment>
<evidence type="ECO:0000256" key="2">
    <source>
        <dbReference type="SAM" id="Phobius"/>
    </source>
</evidence>
<dbReference type="PANTHER" id="PTHR42032">
    <property type="entry name" value="YALI0E30679P"/>
    <property type="match status" value="1"/>
</dbReference>
<feature type="transmembrane region" description="Helical" evidence="2">
    <location>
        <begin position="356"/>
        <end position="373"/>
    </location>
</feature>
<feature type="region of interest" description="Disordered" evidence="1">
    <location>
        <begin position="405"/>
        <end position="430"/>
    </location>
</feature>
<feature type="compositionally biased region" description="Polar residues" evidence="1">
    <location>
        <begin position="414"/>
        <end position="430"/>
    </location>
</feature>
<accession>A0A9W8Y6B7</accession>
<evidence type="ECO:0000256" key="1">
    <source>
        <dbReference type="SAM" id="MobiDB-lite"/>
    </source>
</evidence>
<protein>
    <submittedName>
        <fullName evidence="3">Uncharacterized protein</fullName>
    </submittedName>
</protein>
<reference evidence="3" key="1">
    <citation type="submission" date="2022-10" db="EMBL/GenBank/DDBJ databases">
        <title>Tapping the CABI collections for fungal endophytes: first genome assemblies for Collariella, Neodidymelliopsis, Ascochyta clinopodiicola, Didymella pomorum, Didymosphaeria variabile, Neocosmospora piperis and Neocucurbitaria cava.</title>
        <authorList>
            <person name="Hill R."/>
        </authorList>
    </citation>
    <scope>NUCLEOTIDE SEQUENCE</scope>
    <source>
        <strain evidence="3">IMI 356814</strain>
    </source>
</reference>
<feature type="transmembrane region" description="Helical" evidence="2">
    <location>
        <begin position="217"/>
        <end position="235"/>
    </location>
</feature>
<feature type="region of interest" description="Disordered" evidence="1">
    <location>
        <begin position="140"/>
        <end position="178"/>
    </location>
</feature>
<name>A0A9W8Y6B7_9PLEO</name>
<feature type="compositionally biased region" description="Basic and acidic residues" evidence="1">
    <location>
        <begin position="154"/>
        <end position="164"/>
    </location>
</feature>
<keyword evidence="2" id="KW-0812">Transmembrane</keyword>
<dbReference type="PANTHER" id="PTHR42032:SF1">
    <property type="entry name" value="YALI0E30679P"/>
    <property type="match status" value="1"/>
</dbReference>
<dbReference type="AlphaFoldDB" id="A0A9W8Y6B7"/>
<evidence type="ECO:0000313" key="3">
    <source>
        <dbReference type="EMBL" id="KAJ4367139.1"/>
    </source>
</evidence>
<feature type="region of interest" description="Disordered" evidence="1">
    <location>
        <begin position="1"/>
        <end position="24"/>
    </location>
</feature>
<organism evidence="3 4">
    <name type="scientific">Neocucurbitaria cava</name>
    <dbReference type="NCBI Taxonomy" id="798079"/>
    <lineage>
        <taxon>Eukaryota</taxon>
        <taxon>Fungi</taxon>
        <taxon>Dikarya</taxon>
        <taxon>Ascomycota</taxon>
        <taxon>Pezizomycotina</taxon>
        <taxon>Dothideomycetes</taxon>
        <taxon>Pleosporomycetidae</taxon>
        <taxon>Pleosporales</taxon>
        <taxon>Pleosporineae</taxon>
        <taxon>Cucurbitariaceae</taxon>
        <taxon>Neocucurbitaria</taxon>
    </lineage>
</organism>
<dbReference type="EMBL" id="JAPEUY010000013">
    <property type="protein sequence ID" value="KAJ4367139.1"/>
    <property type="molecule type" value="Genomic_DNA"/>
</dbReference>
<keyword evidence="4" id="KW-1185">Reference proteome</keyword>
<feature type="transmembrane region" description="Helical" evidence="2">
    <location>
        <begin position="379"/>
        <end position="399"/>
    </location>
</feature>
<dbReference type="Proteomes" id="UP001140560">
    <property type="component" value="Unassembled WGS sequence"/>
</dbReference>
<proteinExistence type="predicted"/>
<sequence>MLNRAATFAEGVQPSTPGLSRRRSSLLSDLSDSRYSLRSSTDNLLRPGGNHDMDGLASADEPSHWVLLPIVAAIVPAVVGLTHENGAAVATDMLMLALASWFLHWCVRVPWDWYHEAQQRRYEYTDAGDAQCNDTILEEDEDSVASPVEAPEPSTEKQESKANDDDGSPSTTDAQGDARETLKREELLAFACCFLGPLLGALLLHTIRGQLTRAEGIVSNFNLGIFFLGAEIRPFRRLIKMKRERLMHLQRVVKADPKDGLKPADAQQISQRLTELEARLDSPVASNDVDMSKLSAEVRQSTQLQLDALNRAVRRYEKRHMAQSLQIEARFQDLESRLGDALALAAAAARTGQRPGIISMTISWIVSIVNYFLQTAWDIAMYPVRTATAAIAVVSSWFMKDEPRSRRRAKGQLNAHSSISTPRMQSKSGR</sequence>